<proteinExistence type="predicted"/>
<dbReference type="AlphaFoldDB" id="A0A834P6M1"/>
<protein>
    <submittedName>
        <fullName evidence="1">Uncharacterized protein</fullName>
    </submittedName>
</protein>
<name>A0A834P6M1_VESPE</name>
<sequence length="110" mass="12281">METFVESRRVMIILNNPDAEGRASVGRTKNMLMKGTVQSVLSQLLLAFVASIVRKIVQKERKLASVFTRTEKFETGLFQVGEEASSRRASILDIRAINLPIGRKDCNSDP</sequence>
<dbReference type="EMBL" id="JACSDY010000004">
    <property type="protein sequence ID" value="KAF7430045.1"/>
    <property type="molecule type" value="Genomic_DNA"/>
</dbReference>
<dbReference type="Proteomes" id="UP000600918">
    <property type="component" value="Unassembled WGS sequence"/>
</dbReference>
<organism evidence="1 2">
    <name type="scientific">Vespula pensylvanica</name>
    <name type="common">Western yellow jacket</name>
    <name type="synonym">Wasp</name>
    <dbReference type="NCBI Taxonomy" id="30213"/>
    <lineage>
        <taxon>Eukaryota</taxon>
        <taxon>Metazoa</taxon>
        <taxon>Ecdysozoa</taxon>
        <taxon>Arthropoda</taxon>
        <taxon>Hexapoda</taxon>
        <taxon>Insecta</taxon>
        <taxon>Pterygota</taxon>
        <taxon>Neoptera</taxon>
        <taxon>Endopterygota</taxon>
        <taxon>Hymenoptera</taxon>
        <taxon>Apocrita</taxon>
        <taxon>Aculeata</taxon>
        <taxon>Vespoidea</taxon>
        <taxon>Vespidae</taxon>
        <taxon>Vespinae</taxon>
        <taxon>Vespula</taxon>
    </lineage>
</organism>
<comment type="caution">
    <text evidence="1">The sequence shown here is derived from an EMBL/GenBank/DDBJ whole genome shotgun (WGS) entry which is preliminary data.</text>
</comment>
<evidence type="ECO:0000313" key="1">
    <source>
        <dbReference type="EMBL" id="KAF7430045.1"/>
    </source>
</evidence>
<evidence type="ECO:0000313" key="2">
    <source>
        <dbReference type="Proteomes" id="UP000600918"/>
    </source>
</evidence>
<keyword evidence="2" id="KW-1185">Reference proteome</keyword>
<gene>
    <name evidence="1" type="ORF">H0235_006443</name>
</gene>
<accession>A0A834P6M1</accession>
<reference evidence="1" key="1">
    <citation type="journal article" date="2020" name="G3 (Bethesda)">
        <title>High-Quality Assemblies for Three Invasive Social Wasps from the &lt;i&gt;Vespula&lt;/i&gt; Genus.</title>
        <authorList>
            <person name="Harrop T.W.R."/>
            <person name="Guhlin J."/>
            <person name="McLaughlin G.M."/>
            <person name="Permina E."/>
            <person name="Stockwell P."/>
            <person name="Gilligan J."/>
            <person name="Le Lec M.F."/>
            <person name="Gruber M.A.M."/>
            <person name="Quinn O."/>
            <person name="Lovegrove M."/>
            <person name="Duncan E.J."/>
            <person name="Remnant E.J."/>
            <person name="Van Eeckhoven J."/>
            <person name="Graham B."/>
            <person name="Knapp R.A."/>
            <person name="Langford K.W."/>
            <person name="Kronenberg Z."/>
            <person name="Press M.O."/>
            <person name="Eacker S.M."/>
            <person name="Wilson-Rankin E.E."/>
            <person name="Purcell J."/>
            <person name="Lester P.J."/>
            <person name="Dearden P.K."/>
        </authorList>
    </citation>
    <scope>NUCLEOTIDE SEQUENCE</scope>
    <source>
        <strain evidence="1">Volc-1</strain>
    </source>
</reference>